<dbReference type="Pfam" id="PF13424">
    <property type="entry name" value="TPR_12"/>
    <property type="match status" value="1"/>
</dbReference>
<dbReference type="SUPFAM" id="SSF52540">
    <property type="entry name" value="P-loop containing nucleoside triphosphate hydrolases"/>
    <property type="match status" value="1"/>
</dbReference>
<dbReference type="InterPro" id="IPR029058">
    <property type="entry name" value="AB_hydrolase_fold"/>
</dbReference>
<sequence length="1103" mass="124528">MTSELDLLIKQPQSAGQETNLDIVVIPAIRLSKPTEWLDAFDGWWLKHLAQSRNAHATVWAYSYSSKQTSSIPTQLINEGVTLLEALSNLCNRSRKKVPIIFICHGTGGLLLKKTLCLCREQYHQYRHILDLVSGFIFLGSPHFTQDIVEAQNCLDLLLTFLNGGNGRSRSRQNEVKHLIEVCKTFETFMTEVPILSAYESMETINNQGFFSKLGRKGRGPAVPQSLGTLKVRGERSIDSESDHINICNISMISKLYKACQDLVRDVMKRAPRRIAENDRPYEIPGALKSDSLRSPSTAGWTRIQDMSSHDASLSNPSPIRAATGTLSGSSYEHVATEVNLDVAIRDPKLPCYMLGDHCQKDYFAGRETILKRIDDHLLYPISQDMADPGICQDTDFTLGLRSFAICGLGGIGKTELAIQYAHTRKNQFEAIFWLKADDSKVLASDFANIAVRLGLEDDISLDITASRDIVMGWLAKPLRDSTQPDDSGNYVKWLLIFDNVDNLDVLADFWPNLGSGSVLVTSRDPNAKQNIHIHHGLHLPPLTNAETENLLQKLTNVTADGIQQEALAKIAQELDGLPLVVNQISGLIRSLRLSYVDFLKYLQKYGIERFYERQLTTTDSGKIQSLVTLWALDRLPPPTKALLEIICLLDPDDIPEDVLIDNDHQVELPGYPTDMESYYSARSELLSSSLVNQMNNNKLSLHRLVQDATKTMMGPERLAQAFQSASKLLVSAWPFQSIKEHHSTVRFGKCEMLFSSVLRFKDGLQAMLPGDINLALDLSIARLFNDTGWYMFERGLQEQTKPFCELALEIAKSIKNKDSAEAAECIREIHSVLGIALVETNEHRLSMQHKDRWLKMLLERRSESGSAIEDYELGYAYNEIGVAHGNKGDIEKAIDAFIRSIQIFQGLEDYEDIMLGWPEPNLGFMYWLKGDLDKAETALVEILDIHAAKWGVDDTHSFKTGKILYGLGNVLESKGQFSESLEFHVRCLQQYKAVLGMKHHRVGDVCHRLAGHYMRLELYEEARGYIDTALEIFQSRSYLINEYARTAYRKSQLLELLGNHDEAREVMEKAYKARRIAKPGDPRSMDKLVERDYDELVAFWSR</sequence>
<dbReference type="Gene3D" id="3.40.50.300">
    <property type="entry name" value="P-loop containing nucleotide triphosphate hydrolases"/>
    <property type="match status" value="1"/>
</dbReference>
<dbReference type="InterPro" id="IPR011990">
    <property type="entry name" value="TPR-like_helical_dom_sf"/>
</dbReference>
<dbReference type="STRING" id="36050.A0A1B8AIS9"/>
<dbReference type="AlphaFoldDB" id="A0A1B8AIS9"/>
<dbReference type="SUPFAM" id="SSF53474">
    <property type="entry name" value="alpha/beta-Hydrolases"/>
    <property type="match status" value="1"/>
</dbReference>
<gene>
    <name evidence="2" type="ORF">FPOA_11906</name>
</gene>
<dbReference type="InterPro" id="IPR027417">
    <property type="entry name" value="P-loop_NTPase"/>
</dbReference>
<reference evidence="2 3" key="1">
    <citation type="submission" date="2016-06" db="EMBL/GenBank/DDBJ databases">
        <title>Living apart together: crosstalk between the core and supernumerary genomes in a fungal plant pathogen.</title>
        <authorList>
            <person name="Vanheule A."/>
            <person name="Audenaert K."/>
            <person name="Warris S."/>
            <person name="Van De Geest H."/>
            <person name="Schijlen E."/>
            <person name="Hofte M."/>
            <person name="De Saeger S."/>
            <person name="Haesaert G."/>
            <person name="Waalwijk C."/>
            <person name="Van Der Lee T."/>
        </authorList>
    </citation>
    <scope>NUCLEOTIDE SEQUENCE [LARGE SCALE GENOMIC DNA]</scope>
    <source>
        <strain evidence="2 3">2516</strain>
    </source>
</reference>
<evidence type="ECO:0000259" key="1">
    <source>
        <dbReference type="Pfam" id="PF25000"/>
    </source>
</evidence>
<dbReference type="SUPFAM" id="SSF48452">
    <property type="entry name" value="TPR-like"/>
    <property type="match status" value="2"/>
</dbReference>
<evidence type="ECO:0000313" key="2">
    <source>
        <dbReference type="EMBL" id="OBS20184.1"/>
    </source>
</evidence>
<dbReference type="Gene3D" id="1.25.40.10">
    <property type="entry name" value="Tetratricopeptide repeat domain"/>
    <property type="match status" value="2"/>
</dbReference>
<feature type="domain" description="DUF7779" evidence="1">
    <location>
        <begin position="631"/>
        <end position="718"/>
    </location>
</feature>
<dbReference type="Proteomes" id="UP000091967">
    <property type="component" value="Unassembled WGS sequence"/>
</dbReference>
<organism evidence="2 3">
    <name type="scientific">Fusarium poae</name>
    <dbReference type="NCBI Taxonomy" id="36050"/>
    <lineage>
        <taxon>Eukaryota</taxon>
        <taxon>Fungi</taxon>
        <taxon>Dikarya</taxon>
        <taxon>Ascomycota</taxon>
        <taxon>Pezizomycotina</taxon>
        <taxon>Sordariomycetes</taxon>
        <taxon>Hypocreomycetidae</taxon>
        <taxon>Hypocreales</taxon>
        <taxon>Nectriaceae</taxon>
        <taxon>Fusarium</taxon>
    </lineage>
</organism>
<proteinExistence type="predicted"/>
<dbReference type="PANTHER" id="PTHR35205">
    <property type="entry name" value="NB-ARC AND TPR DOMAIN PROTEIN"/>
    <property type="match status" value="1"/>
</dbReference>
<dbReference type="InterPro" id="IPR019734">
    <property type="entry name" value="TPR_rpt"/>
</dbReference>
<dbReference type="PANTHER" id="PTHR35205:SF1">
    <property type="entry name" value="ZU5 DOMAIN-CONTAINING PROTEIN"/>
    <property type="match status" value="1"/>
</dbReference>
<dbReference type="Gene3D" id="3.40.50.1820">
    <property type="entry name" value="alpha/beta hydrolase"/>
    <property type="match status" value="1"/>
</dbReference>
<dbReference type="OMA" id="GNIASIW"/>
<comment type="caution">
    <text evidence="2">The sequence shown here is derived from an EMBL/GenBank/DDBJ whole genome shotgun (WGS) entry which is preliminary data.</text>
</comment>
<keyword evidence="3" id="KW-1185">Reference proteome</keyword>
<dbReference type="InterPro" id="IPR056681">
    <property type="entry name" value="DUF7779"/>
</dbReference>
<dbReference type="EMBL" id="LYXU01000004">
    <property type="protein sequence ID" value="OBS20184.1"/>
    <property type="molecule type" value="Genomic_DNA"/>
</dbReference>
<name>A0A1B8AIS9_FUSPO</name>
<protein>
    <recommendedName>
        <fullName evidence="1">DUF7779 domain-containing protein</fullName>
    </recommendedName>
</protein>
<dbReference type="GO" id="GO:0043531">
    <property type="term" value="F:ADP binding"/>
    <property type="evidence" value="ECO:0007669"/>
    <property type="project" value="InterPro"/>
</dbReference>
<dbReference type="SMART" id="SM00028">
    <property type="entry name" value="TPR"/>
    <property type="match status" value="5"/>
</dbReference>
<dbReference type="Pfam" id="PF13181">
    <property type="entry name" value="TPR_8"/>
    <property type="match status" value="1"/>
</dbReference>
<accession>A0A1B8AIS9</accession>
<evidence type="ECO:0000313" key="3">
    <source>
        <dbReference type="Proteomes" id="UP000091967"/>
    </source>
</evidence>
<dbReference type="Pfam" id="PF25000">
    <property type="entry name" value="DUF7779"/>
    <property type="match status" value="1"/>
</dbReference>